<dbReference type="SMART" id="SM00283">
    <property type="entry name" value="MA"/>
    <property type="match status" value="1"/>
</dbReference>
<gene>
    <name evidence="10" type="ORF">JOC94_004243</name>
</gene>
<evidence type="ECO:0000256" key="1">
    <source>
        <dbReference type="ARBA" id="ARBA00004236"/>
    </source>
</evidence>
<evidence type="ECO:0000256" key="6">
    <source>
        <dbReference type="PROSITE-ProRule" id="PRU00284"/>
    </source>
</evidence>
<proteinExistence type="inferred from homology"/>
<evidence type="ECO:0000256" key="4">
    <source>
        <dbReference type="ARBA" id="ARBA00023224"/>
    </source>
</evidence>
<evidence type="ECO:0000256" key="5">
    <source>
        <dbReference type="ARBA" id="ARBA00029447"/>
    </source>
</evidence>
<protein>
    <submittedName>
        <fullName evidence="10">Methyl-accepting chemotaxis protein</fullName>
    </submittedName>
</protein>
<dbReference type="PANTHER" id="PTHR32089">
    <property type="entry name" value="METHYL-ACCEPTING CHEMOTAXIS PROTEIN MCPB"/>
    <property type="match status" value="1"/>
</dbReference>
<evidence type="ECO:0000259" key="9">
    <source>
        <dbReference type="PROSITE" id="PS50885"/>
    </source>
</evidence>
<keyword evidence="4 6" id="KW-0807">Transducer</keyword>
<organism evidence="10 11">
    <name type="scientific">Siminovitchia thermophila</name>
    <dbReference type="NCBI Taxonomy" id="1245522"/>
    <lineage>
        <taxon>Bacteria</taxon>
        <taxon>Bacillati</taxon>
        <taxon>Bacillota</taxon>
        <taxon>Bacilli</taxon>
        <taxon>Bacillales</taxon>
        <taxon>Bacillaceae</taxon>
        <taxon>Siminovitchia</taxon>
    </lineage>
</organism>
<evidence type="ECO:0000313" key="11">
    <source>
        <dbReference type="Proteomes" id="UP000823485"/>
    </source>
</evidence>
<feature type="domain" description="Methyl-accepting transducer" evidence="8">
    <location>
        <begin position="274"/>
        <end position="517"/>
    </location>
</feature>
<dbReference type="Pfam" id="PF12729">
    <property type="entry name" value="4HB_MCP_1"/>
    <property type="match status" value="1"/>
</dbReference>
<dbReference type="EMBL" id="JAFBFH010000041">
    <property type="protein sequence ID" value="MBM7717218.1"/>
    <property type="molecule type" value="Genomic_DNA"/>
</dbReference>
<accession>A0ABS2RC38</accession>
<dbReference type="Pfam" id="PF00015">
    <property type="entry name" value="MCPsignal"/>
    <property type="match status" value="1"/>
</dbReference>
<evidence type="ECO:0000256" key="7">
    <source>
        <dbReference type="SAM" id="Phobius"/>
    </source>
</evidence>
<keyword evidence="3 7" id="KW-0472">Membrane</keyword>
<evidence type="ECO:0000256" key="2">
    <source>
        <dbReference type="ARBA" id="ARBA00022475"/>
    </source>
</evidence>
<dbReference type="InterPro" id="IPR024478">
    <property type="entry name" value="HlyB_4HB_MCP"/>
</dbReference>
<dbReference type="SUPFAM" id="SSF58104">
    <property type="entry name" value="Methyl-accepting chemotaxis protein (MCP) signaling domain"/>
    <property type="match status" value="1"/>
</dbReference>
<evidence type="ECO:0000256" key="3">
    <source>
        <dbReference type="ARBA" id="ARBA00023136"/>
    </source>
</evidence>
<sequence length="533" mass="58645">MRWFLNKKTSFKLLSTFILIAVILAGVSIYAMANMSRIHDIGSEMYTDALKPMENMAQAQNGLLQLRITWRDIATSEDNENLEAKTEELKQVRKDIEEDIGIYTDSYKNQPKEAQQEAQEFHDMFMADFKAYNDLMDQAIQSVVADRRSFPQLDDDLYGYHNRLTNSLEEIWELDMSLSKEEYDNSNKTFSTTIKIMIAIVVITLIICIALGMMLTRIIARPLDHMADLLEKVAQGDLTVTTNIQTNDEIGRLAESLNKMVFQMRETVGNILSAAGNLSASASQVSAATEEIASSSTEQANSAQTMNELFKELSDAISAVAQNTEQAAELSNRAIKVAQDGEKVVLSSVEGSNLVSERVAQLEEDSNKIGEIIEVIDDIADQTNLLALNAAIEAARAGEQGRGFAVVADEVRKLAERSGEATKQITDIIKEMQDNTHRSVAAVEDGLTYTQKSGEAFKEIIDVVNDTGNKVTEIAGASEEQAAQSAEVLSFIESISATTEEAAASSEETASTAQALNDLAEQLNRSVESFKIR</sequence>
<keyword evidence="7" id="KW-0812">Transmembrane</keyword>
<dbReference type="CDD" id="cd11386">
    <property type="entry name" value="MCP_signal"/>
    <property type="match status" value="1"/>
</dbReference>
<dbReference type="PANTHER" id="PTHR32089:SF112">
    <property type="entry name" value="LYSOZYME-LIKE PROTEIN-RELATED"/>
    <property type="match status" value="1"/>
</dbReference>
<keyword evidence="2" id="KW-1003">Cell membrane</keyword>
<dbReference type="CDD" id="cd06225">
    <property type="entry name" value="HAMP"/>
    <property type="match status" value="1"/>
</dbReference>
<evidence type="ECO:0000259" key="8">
    <source>
        <dbReference type="PROSITE" id="PS50111"/>
    </source>
</evidence>
<dbReference type="SMART" id="SM00304">
    <property type="entry name" value="HAMP"/>
    <property type="match status" value="1"/>
</dbReference>
<feature type="transmembrane region" description="Helical" evidence="7">
    <location>
        <begin position="196"/>
        <end position="216"/>
    </location>
</feature>
<keyword evidence="7" id="KW-1133">Transmembrane helix</keyword>
<comment type="subcellular location">
    <subcellularLocation>
        <location evidence="1">Cell membrane</location>
    </subcellularLocation>
</comment>
<dbReference type="PROSITE" id="PS50111">
    <property type="entry name" value="CHEMOTAXIS_TRANSDUC_2"/>
    <property type="match status" value="1"/>
</dbReference>
<dbReference type="Gene3D" id="1.10.287.950">
    <property type="entry name" value="Methyl-accepting chemotaxis protein"/>
    <property type="match status" value="1"/>
</dbReference>
<dbReference type="InterPro" id="IPR004089">
    <property type="entry name" value="MCPsignal_dom"/>
</dbReference>
<dbReference type="RefSeq" id="WP_077112010.1">
    <property type="nucleotide sequence ID" value="NZ_JAFBFH010000041.1"/>
</dbReference>
<evidence type="ECO:0000313" key="10">
    <source>
        <dbReference type="EMBL" id="MBM7717218.1"/>
    </source>
</evidence>
<keyword evidence="11" id="KW-1185">Reference proteome</keyword>
<name>A0ABS2RC38_9BACI</name>
<dbReference type="InterPro" id="IPR003660">
    <property type="entry name" value="HAMP_dom"/>
</dbReference>
<feature type="domain" description="HAMP" evidence="9">
    <location>
        <begin position="217"/>
        <end position="269"/>
    </location>
</feature>
<dbReference type="Pfam" id="PF00672">
    <property type="entry name" value="HAMP"/>
    <property type="match status" value="1"/>
</dbReference>
<reference evidence="10 11" key="1">
    <citation type="submission" date="2021-01" db="EMBL/GenBank/DDBJ databases">
        <title>Genomic Encyclopedia of Type Strains, Phase IV (KMG-IV): sequencing the most valuable type-strain genomes for metagenomic binning, comparative biology and taxonomic classification.</title>
        <authorList>
            <person name="Goeker M."/>
        </authorList>
    </citation>
    <scope>NUCLEOTIDE SEQUENCE [LARGE SCALE GENOMIC DNA]</scope>
    <source>
        <strain evidence="10 11">DSM 105453</strain>
    </source>
</reference>
<dbReference type="PROSITE" id="PS50885">
    <property type="entry name" value="HAMP"/>
    <property type="match status" value="1"/>
</dbReference>
<dbReference type="Proteomes" id="UP000823485">
    <property type="component" value="Unassembled WGS sequence"/>
</dbReference>
<comment type="similarity">
    <text evidence="5">Belongs to the methyl-accepting chemotaxis (MCP) protein family.</text>
</comment>
<comment type="caution">
    <text evidence="10">The sequence shown here is derived from an EMBL/GenBank/DDBJ whole genome shotgun (WGS) entry which is preliminary data.</text>
</comment>